<evidence type="ECO:0000259" key="8">
    <source>
        <dbReference type="PROSITE" id="PS50290"/>
    </source>
</evidence>
<comment type="caution">
    <text evidence="10">The sequence shown here is derived from an EMBL/GenBank/DDBJ whole genome shotgun (WGS) entry which is preliminary data.</text>
</comment>
<accession>A0AAN7W3N9</accession>
<dbReference type="InterPro" id="IPR018936">
    <property type="entry name" value="PI3/4_kinase_CS"/>
</dbReference>
<evidence type="ECO:0000313" key="10">
    <source>
        <dbReference type="EMBL" id="KAK5780499.1"/>
    </source>
</evidence>
<dbReference type="PANTHER" id="PTHR10048:SF15">
    <property type="entry name" value="PHOSPHATIDYLINOSITOL 4-KINASE ALPHA"/>
    <property type="match status" value="1"/>
</dbReference>
<dbReference type="PROSITE" id="PS50290">
    <property type="entry name" value="PI3_4_KINASE_3"/>
    <property type="match status" value="1"/>
</dbReference>
<evidence type="ECO:0000256" key="1">
    <source>
        <dbReference type="ARBA" id="ARBA00001686"/>
    </source>
</evidence>
<gene>
    <name evidence="10" type="ORF">RI543_002259</name>
</gene>
<keyword evidence="4" id="KW-0808">Transferase</keyword>
<evidence type="ECO:0000313" key="11">
    <source>
        <dbReference type="Proteomes" id="UP001306508"/>
    </source>
</evidence>
<dbReference type="InterPro" id="IPR042236">
    <property type="entry name" value="PI3K_accessory_sf"/>
</dbReference>
<evidence type="ECO:0000256" key="4">
    <source>
        <dbReference type="ARBA" id="ARBA00022679"/>
    </source>
</evidence>
<dbReference type="Gene3D" id="1.10.1070.11">
    <property type="entry name" value="Phosphatidylinositol 3-/4-kinase, catalytic domain"/>
    <property type="match status" value="1"/>
</dbReference>
<dbReference type="InterPro" id="IPR036940">
    <property type="entry name" value="PI3/4_kinase_cat_sf"/>
</dbReference>
<dbReference type="FunFam" id="3.30.1010.10:FF:000014">
    <property type="entry name" value="Phosphatidylinositol 4-kinase STT4"/>
    <property type="match status" value="1"/>
</dbReference>
<dbReference type="InterPro" id="IPR045495">
    <property type="entry name" value="PI4K_N"/>
</dbReference>
<dbReference type="CDD" id="cd05167">
    <property type="entry name" value="PI4Kc_III_alpha"/>
    <property type="match status" value="1"/>
</dbReference>
<dbReference type="Gene3D" id="3.30.1010.10">
    <property type="entry name" value="Phosphatidylinositol 3-kinase Catalytic Subunit, Chain A, domain 4"/>
    <property type="match status" value="1"/>
</dbReference>
<comment type="catalytic activity">
    <reaction evidence="1">
        <text>a 1,2-diacyl-sn-glycero-3-phospho-(1D-myo-inositol) + ATP = a 1,2-diacyl-sn-glycero-3-phospho-(1D-myo-inositol 4-phosphate) + ADP + H(+)</text>
        <dbReference type="Rhea" id="RHEA:19877"/>
        <dbReference type="ChEBI" id="CHEBI:15378"/>
        <dbReference type="ChEBI" id="CHEBI:30616"/>
        <dbReference type="ChEBI" id="CHEBI:57880"/>
        <dbReference type="ChEBI" id="CHEBI:58178"/>
        <dbReference type="ChEBI" id="CHEBI:456216"/>
        <dbReference type="EC" id="2.7.1.67"/>
    </reaction>
</comment>
<dbReference type="PROSITE" id="PS51545">
    <property type="entry name" value="PIK_HELICAL"/>
    <property type="match status" value="1"/>
</dbReference>
<dbReference type="FunFam" id="1.25.40.70:FF:000011">
    <property type="entry name" value="Phosphatidylinositol 4-kinase alpha"/>
    <property type="match status" value="1"/>
</dbReference>
<dbReference type="FunFam" id="1.10.1070.11:FF:000022">
    <property type="entry name" value="Phosphatidylinositol 4-kinase stt4"/>
    <property type="match status" value="1"/>
</dbReference>
<keyword evidence="6" id="KW-0418">Kinase</keyword>
<dbReference type="SUPFAM" id="SSF48371">
    <property type="entry name" value="ARM repeat"/>
    <property type="match status" value="1"/>
</dbReference>
<dbReference type="Pfam" id="PF00454">
    <property type="entry name" value="PI3_PI4_kinase"/>
    <property type="match status" value="1"/>
</dbReference>
<dbReference type="Pfam" id="PF00613">
    <property type="entry name" value="PI3Ka"/>
    <property type="match status" value="1"/>
</dbReference>
<dbReference type="InterPro" id="IPR015433">
    <property type="entry name" value="PI3/4_kinase"/>
</dbReference>
<dbReference type="EMBL" id="JAWIZZ010000041">
    <property type="protein sequence ID" value="KAK5780499.1"/>
    <property type="molecule type" value="Genomic_DNA"/>
</dbReference>
<dbReference type="PANTHER" id="PTHR10048">
    <property type="entry name" value="PHOSPHATIDYLINOSITOL KINASE"/>
    <property type="match status" value="1"/>
</dbReference>
<dbReference type="GO" id="GO:0005524">
    <property type="term" value="F:ATP binding"/>
    <property type="evidence" value="ECO:0007669"/>
    <property type="project" value="UniProtKB-KW"/>
</dbReference>
<feature type="domain" description="PIK helical" evidence="9">
    <location>
        <begin position="1357"/>
        <end position="1541"/>
    </location>
</feature>
<keyword evidence="5" id="KW-0547">Nucleotide-binding</keyword>
<sequence length="1911" mass="218300">MRLGTNRKLSIRAKALQKLTQYYVEKDSKEDVSNNNCPESLKVLIQSLPISYSTDPAKLYTIPLTLSEWEILLAISSAIPKRVETAKYILSTVIKNYFLDSPIQRISDVLYARFKLNSWKNPNEVLTFHLTRYLVQICNKFPELVPECSQMIEKYISKVKKFILLKQTAIFSLLGFMSCFIDNYSSIELISFVWDKIYNQFFDNNYINQVDKLLITPNSFTNEAIVQYFDSGKEISGPLFWNLLMKIQQNYLQHVLDMSFDDKKQNLGEFILSQQYEIYKHQDQKIVKSVSKGKCDSETFSLDSKTTKFLQSLNENKDTLISMCHRVLDLWSMVEKNLDFSTADRVKNSFDILAGYLNILCLSPLLSDHNFKLEIDFVRIVENSMDQYLLSDIITDNLIKAIINAGSLLNYYTEDLSEKLLCNFPLVIGSQYITQQLVIDISKIFSIGLQPLNEDAIVTTIYAINNLLTLSEDLSPQFLRDRQQTLTSISSIPKVDGNSLLHSSTSLRKVTSTSSLSKMKLSKKANSTATVHTNLFNNCVTTTITIASEYNNQAITALTISILTQKVTVVSKELAGIIFSALAKLAPYVQKAEFSAILRFFRITINMAYKSNDTELIDAVFKARVILSKRLLEMKYSTEIYKLYLLDLLDSIISSGEVENSEHHRSHSEISYVANQIALQLVPLASMLPKCGETPLNISHDEILTNKFRNMWFNMVVHGYYYDSDIVKQNYKHLKVIAYNSPPLASEFPINNKEMSLDMNTILRRKSSTSNLKKQKQVVLEYLNVNAVQSRSISDSKVMFIAATVLIESIRCETGVCSKIVYYLSDPCLVSSSLGKSIALISKTIIFKYAKLAQALITPEFNSKAIAEQLTEMFLYLIHRNHKLQEMAFTCCNLLIQNIPSALCHHDSLYTLLDLMTTVFDSILDCERNRFQPHFEFTLKHSATKVLFPASKNWRVATLKKLHNASKEWVKLILNKANQDSKILLQSYVSNIQQFVRLNNVEFGVSFALDMAGTILDVDRELSTIEYSGPKKPNTISGFISQHSWRSRYLANSSTTLSKEDFDKKLKMVIQNINETLEKGDVVSDQMVSEFLDMAAANLVLDSYDISSLVHDVVFIPFEVFTSTTMKIATNVWLAIIKERPDLAHVLLANVCYFWMLGVDSQKGLFSRSYDLQTEEYQMMEYAPYNKRAIDRDAKLASKALQPHRHIIKFFTSHFESTILQSKFLLQMFTSLIIHGLEHVTMGSSHPFARLIRFELLQLSLSVLEQNIKQKNKDVEKLCCLIVNSALSWFLVPPSWPFGSNDMKIKADLAVLQNFYRRLVNNSSIFKQYCDEDILLLQYFLASEIQQIQTWLLPLEKIKGANSNHLTDSIILCAFKKDPQLAWNLVQRYKGNKGSEYLSSLVKKCQLKCVRVPQLASVFAKQVRTIKSDAHYIIYWSPTSPLKSVGLFFSEYSSNSYILQYSVYSLESHDVNVTFFYVPQIVQMLRYDRTGYVEKLIIDTAKISVLFAHQIIWNLLANCYKDDEGTIEDPIKPTLDQVRERMIKSFSNSHLEFYNREFEFFNEVTSISGKLKPYIKKSKAEKKQKIDEEMSKIKVLPDVYLPSNPDGVVVDINRTSGKPLQSHAKAPFMATFKIKKNVKDADTGEVLSVEKWQAAIFKVGDDCRQDVLALQLISIFKTIWSNIGLDVYVFPYRVTATAPGCGVIDVLPNSISRDMLGREAVNGLYEYFITKFGPEDSIDFQNARNNFVKSLAGYSIISYLLQFKDRHNGNIMYDDQGHCLHIDFGFIFDIVPGGVKFEAVPFKLTKEMVKVMGGSSETSAFQEFEELCIKGYLAARSHMNFIIDGIVPMLDSGLPCFKGDKTIRNIRSRFQPEKTDHEAALFMKALIKKSFESIFTVGYDEFQRITNGIPY</sequence>
<evidence type="ECO:0000256" key="6">
    <source>
        <dbReference type="ARBA" id="ARBA00022777"/>
    </source>
</evidence>
<evidence type="ECO:0000256" key="2">
    <source>
        <dbReference type="ARBA" id="ARBA00006209"/>
    </source>
</evidence>
<dbReference type="Proteomes" id="UP001306508">
    <property type="component" value="Unassembled WGS sequence"/>
</dbReference>
<dbReference type="InterPro" id="IPR000403">
    <property type="entry name" value="PI3/4_kinase_cat_dom"/>
</dbReference>
<evidence type="ECO:0000259" key="9">
    <source>
        <dbReference type="PROSITE" id="PS51545"/>
    </source>
</evidence>
<reference evidence="11" key="1">
    <citation type="submission" date="2023-07" db="EMBL/GenBank/DDBJ databases">
        <title>A draft genome of Kazachstania heterogenica Y-27499.</title>
        <authorList>
            <person name="Donic C."/>
            <person name="Kralova J.S."/>
            <person name="Fidel L."/>
            <person name="Ben-Dor S."/>
            <person name="Jung S."/>
        </authorList>
    </citation>
    <scope>NUCLEOTIDE SEQUENCE [LARGE SCALE GENOMIC DNA]</scope>
    <source>
        <strain evidence="11">Y27499</strain>
    </source>
</reference>
<proteinExistence type="inferred from homology"/>
<feature type="domain" description="PI3K/PI4K catalytic" evidence="8">
    <location>
        <begin position="1614"/>
        <end position="1895"/>
    </location>
</feature>
<protein>
    <recommendedName>
        <fullName evidence="3">1-phosphatidylinositol 4-kinase</fullName>
        <ecNumber evidence="3">2.7.1.67</ecNumber>
    </recommendedName>
</protein>
<dbReference type="GO" id="GO:0005886">
    <property type="term" value="C:plasma membrane"/>
    <property type="evidence" value="ECO:0007669"/>
    <property type="project" value="TreeGrafter"/>
</dbReference>
<dbReference type="GO" id="GO:0005737">
    <property type="term" value="C:cytoplasm"/>
    <property type="evidence" value="ECO:0007669"/>
    <property type="project" value="TreeGrafter"/>
</dbReference>
<evidence type="ECO:0000256" key="3">
    <source>
        <dbReference type="ARBA" id="ARBA00012169"/>
    </source>
</evidence>
<evidence type="ECO:0000256" key="7">
    <source>
        <dbReference type="ARBA" id="ARBA00022840"/>
    </source>
</evidence>
<dbReference type="PROSITE" id="PS00916">
    <property type="entry name" value="PI3_4_KINASE_2"/>
    <property type="match status" value="1"/>
</dbReference>
<keyword evidence="7" id="KW-0067">ATP-binding</keyword>
<dbReference type="Pfam" id="PF19274">
    <property type="entry name" value="PI4K_N"/>
    <property type="match status" value="1"/>
</dbReference>
<dbReference type="InterPro" id="IPR011009">
    <property type="entry name" value="Kinase-like_dom_sf"/>
</dbReference>
<name>A0AAN7W3N9_9SACH</name>
<dbReference type="SUPFAM" id="SSF56112">
    <property type="entry name" value="Protein kinase-like (PK-like)"/>
    <property type="match status" value="1"/>
</dbReference>
<dbReference type="GO" id="GO:0046854">
    <property type="term" value="P:phosphatidylinositol phosphate biosynthetic process"/>
    <property type="evidence" value="ECO:0007669"/>
    <property type="project" value="InterPro"/>
</dbReference>
<dbReference type="InterPro" id="IPR016024">
    <property type="entry name" value="ARM-type_fold"/>
</dbReference>
<dbReference type="PROSITE" id="PS00915">
    <property type="entry name" value="PI3_4_KINASE_1"/>
    <property type="match status" value="1"/>
</dbReference>
<comment type="similarity">
    <text evidence="2">Belongs to the PI3/PI4-kinase family. Type III PI4K subfamily.</text>
</comment>
<evidence type="ECO:0000256" key="5">
    <source>
        <dbReference type="ARBA" id="ARBA00022741"/>
    </source>
</evidence>
<dbReference type="Gene3D" id="1.25.40.70">
    <property type="entry name" value="Phosphatidylinositol 3-kinase, accessory domain (PIK)"/>
    <property type="match status" value="1"/>
</dbReference>
<dbReference type="GO" id="GO:0048015">
    <property type="term" value="P:phosphatidylinositol-mediated signaling"/>
    <property type="evidence" value="ECO:0007669"/>
    <property type="project" value="TreeGrafter"/>
</dbReference>
<dbReference type="InterPro" id="IPR001263">
    <property type="entry name" value="PI3K_accessory_dom"/>
</dbReference>
<dbReference type="SMART" id="SM00146">
    <property type="entry name" value="PI3Kc"/>
    <property type="match status" value="1"/>
</dbReference>
<dbReference type="SMART" id="SM00145">
    <property type="entry name" value="PI3Ka"/>
    <property type="match status" value="1"/>
</dbReference>
<keyword evidence="11" id="KW-1185">Reference proteome</keyword>
<organism evidence="10 11">
    <name type="scientific">Arxiozyma heterogenica</name>
    <dbReference type="NCBI Taxonomy" id="278026"/>
    <lineage>
        <taxon>Eukaryota</taxon>
        <taxon>Fungi</taxon>
        <taxon>Dikarya</taxon>
        <taxon>Ascomycota</taxon>
        <taxon>Saccharomycotina</taxon>
        <taxon>Saccharomycetes</taxon>
        <taxon>Saccharomycetales</taxon>
        <taxon>Saccharomycetaceae</taxon>
        <taxon>Arxiozyma</taxon>
    </lineage>
</organism>
<dbReference type="GO" id="GO:0004430">
    <property type="term" value="F:1-phosphatidylinositol 4-kinase activity"/>
    <property type="evidence" value="ECO:0007669"/>
    <property type="project" value="UniProtKB-EC"/>
</dbReference>
<dbReference type="EC" id="2.7.1.67" evidence="3"/>